<accession>A0AA37LN28</accession>
<dbReference type="Gene3D" id="2.60.20.10">
    <property type="entry name" value="Crystallins"/>
    <property type="match status" value="1"/>
</dbReference>
<proteinExistence type="predicted"/>
<name>A0AA37LN28_9PEZI</name>
<dbReference type="SUPFAM" id="SSF49695">
    <property type="entry name" value="gamma-Crystallin-like"/>
    <property type="match status" value="1"/>
</dbReference>
<evidence type="ECO:0000313" key="3">
    <source>
        <dbReference type="Proteomes" id="UP001055172"/>
    </source>
</evidence>
<comment type="caution">
    <text evidence="2">The sequence shown here is derived from an EMBL/GenBank/DDBJ whole genome shotgun (WGS) entry which is preliminary data.</text>
</comment>
<reference evidence="2 3" key="1">
    <citation type="submission" date="2021-07" db="EMBL/GenBank/DDBJ databases">
        <title>Genome data of Colletotrichum spaethianum.</title>
        <authorList>
            <person name="Utami Y.D."/>
            <person name="Hiruma K."/>
        </authorList>
    </citation>
    <scope>NUCLEOTIDE SEQUENCE [LARGE SCALE GENOMIC DNA]</scope>
    <source>
        <strain evidence="2 3">MAFF 242679</strain>
    </source>
</reference>
<evidence type="ECO:0000256" key="1">
    <source>
        <dbReference type="SAM" id="SignalP"/>
    </source>
</evidence>
<dbReference type="Proteomes" id="UP001055172">
    <property type="component" value="Unassembled WGS sequence"/>
</dbReference>
<dbReference type="InterPro" id="IPR011024">
    <property type="entry name" value="G_crystallin-like"/>
</dbReference>
<sequence>MQLTIVVTSLLAAAVSAREFILYDDVNYGGVGNAENRPNEARCWNLNGRGDKASSVRGGSGCTTFFQQRDCTGSSWQQRGNAPTVPGFLNDHIWSYMNRC</sequence>
<feature type="chain" id="PRO_5041224537" evidence="1">
    <location>
        <begin position="18"/>
        <end position="100"/>
    </location>
</feature>
<organism evidence="2 3">
    <name type="scientific">Colletotrichum liriopes</name>
    <dbReference type="NCBI Taxonomy" id="708192"/>
    <lineage>
        <taxon>Eukaryota</taxon>
        <taxon>Fungi</taxon>
        <taxon>Dikarya</taxon>
        <taxon>Ascomycota</taxon>
        <taxon>Pezizomycotina</taxon>
        <taxon>Sordariomycetes</taxon>
        <taxon>Hypocreomycetidae</taxon>
        <taxon>Glomerellales</taxon>
        <taxon>Glomerellaceae</taxon>
        <taxon>Colletotrichum</taxon>
        <taxon>Colletotrichum spaethianum species complex</taxon>
    </lineage>
</organism>
<dbReference type="AlphaFoldDB" id="A0AA37LN28"/>
<keyword evidence="3" id="KW-1185">Reference proteome</keyword>
<dbReference type="EMBL" id="BPPX01000003">
    <property type="protein sequence ID" value="GJC78655.1"/>
    <property type="molecule type" value="Genomic_DNA"/>
</dbReference>
<feature type="signal peptide" evidence="1">
    <location>
        <begin position="1"/>
        <end position="17"/>
    </location>
</feature>
<keyword evidence="1" id="KW-0732">Signal</keyword>
<gene>
    <name evidence="2" type="ORF">ColLi_01493</name>
</gene>
<evidence type="ECO:0000313" key="2">
    <source>
        <dbReference type="EMBL" id="GJC78655.1"/>
    </source>
</evidence>
<protein>
    <submittedName>
        <fullName evidence="2">Uncharacterized protein</fullName>
    </submittedName>
</protein>